<dbReference type="Pfam" id="PF09438">
    <property type="entry name" value="DUF2017"/>
    <property type="match status" value="1"/>
</dbReference>
<evidence type="ECO:0000313" key="2">
    <source>
        <dbReference type="Proteomes" id="UP001515100"/>
    </source>
</evidence>
<proteinExistence type="predicted"/>
<comment type="caution">
    <text evidence="1">The sequence shown here is derived from an EMBL/GenBank/DDBJ whole genome shotgun (WGS) entry which is preliminary data.</text>
</comment>
<dbReference type="Proteomes" id="UP001515100">
    <property type="component" value="Unassembled WGS sequence"/>
</dbReference>
<keyword evidence="2" id="KW-1185">Reference proteome</keyword>
<evidence type="ECO:0000313" key="1">
    <source>
        <dbReference type="EMBL" id="KAA1373634.1"/>
    </source>
</evidence>
<name>A0A641AL01_9ACTN</name>
<organism evidence="1 2">
    <name type="scientific">Aeromicrobium fastidiosum</name>
    <dbReference type="NCBI Taxonomy" id="52699"/>
    <lineage>
        <taxon>Bacteria</taxon>
        <taxon>Bacillati</taxon>
        <taxon>Actinomycetota</taxon>
        <taxon>Actinomycetes</taxon>
        <taxon>Propionibacteriales</taxon>
        <taxon>Nocardioidaceae</taxon>
        <taxon>Aeromicrobium</taxon>
    </lineage>
</organism>
<dbReference type="RefSeq" id="WP_129185105.1">
    <property type="nucleotide sequence ID" value="NZ_JAGIOG010000001.1"/>
</dbReference>
<dbReference type="InterPro" id="IPR018561">
    <property type="entry name" value="AosR"/>
</dbReference>
<gene>
    <name evidence="1" type="ORF">ESP62_016895</name>
</gene>
<dbReference type="AlphaFoldDB" id="A0A641AL01"/>
<dbReference type="OrthoDB" id="3268479at2"/>
<reference evidence="1" key="1">
    <citation type="submission" date="2019-09" db="EMBL/GenBank/DDBJ databases">
        <authorList>
            <person name="Li J."/>
        </authorList>
    </citation>
    <scope>NUCLEOTIDE SEQUENCE [LARGE SCALE GENOMIC DNA]</scope>
    <source>
        <strain evidence="1">NRBC 14897</strain>
    </source>
</reference>
<dbReference type="EMBL" id="SDPP02000005">
    <property type="protein sequence ID" value="KAA1373634.1"/>
    <property type="molecule type" value="Genomic_DNA"/>
</dbReference>
<sequence>MKPFKKRRRGGISATFEVGEAHLLANLAGQVVELLRDRNGAEESDADPLAAQLGMGGPSLPPEDPVLQRLLPDAYRDDPEDAGEFRRFTERSLTSAKVLNAETLIGSLVDGGLTFGDLPDDLMGGDGDPVEVELDADEVQAWLRALTDVRLSLAVRLGIETDEDTFLVSQSEDDAIAAMSDIFDWLGYVQETLVAALD</sequence>
<protein>
    <submittedName>
        <fullName evidence="1">DUF2017 domain-containing protein</fullName>
    </submittedName>
</protein>
<accession>A0A641AL01</accession>